<accession>A0AAU8FXZ1</accession>
<name>A0AAU8FXZ1_9MICO</name>
<dbReference type="AlphaFoldDB" id="A0AAU8FXZ1"/>
<protein>
    <submittedName>
        <fullName evidence="1">Uncharacterized protein</fullName>
    </submittedName>
</protein>
<gene>
    <name evidence="1" type="ORF">ABRQ22_17435</name>
</gene>
<dbReference type="RefSeq" id="WP_353707644.1">
    <property type="nucleotide sequence ID" value="NZ_CP159290.1"/>
</dbReference>
<organism evidence="1">
    <name type="scientific">Cellulosimicrobium sp. ES-005</name>
    <dbReference type="NCBI Taxonomy" id="3163031"/>
    <lineage>
        <taxon>Bacteria</taxon>
        <taxon>Bacillati</taxon>
        <taxon>Actinomycetota</taxon>
        <taxon>Actinomycetes</taxon>
        <taxon>Micrococcales</taxon>
        <taxon>Promicromonosporaceae</taxon>
        <taxon>Cellulosimicrobium</taxon>
    </lineage>
</organism>
<sequence>MSALDDLEAAIAAEHRSLRACHNPDCRDTHLDQVLDYEAAKNTLTQPNPDPEDKRRALAILYTARTATGGTP</sequence>
<proteinExistence type="predicted"/>
<reference evidence="1" key="1">
    <citation type="submission" date="2024-06" db="EMBL/GenBank/DDBJ databases">
        <title>Complete genome sequence of the cellulolytic actinobacterium, Cellulosimicrobium ES-005.</title>
        <authorList>
            <person name="Matthews C.T."/>
            <person name="Underwood K.D."/>
            <person name="Ghanchi K.M."/>
            <person name="Fields S.D."/>
            <person name="Gardner S.G."/>
        </authorList>
    </citation>
    <scope>NUCLEOTIDE SEQUENCE</scope>
    <source>
        <strain evidence="1">ES-005</strain>
    </source>
</reference>
<dbReference type="EMBL" id="CP159290">
    <property type="protein sequence ID" value="XCH29346.1"/>
    <property type="molecule type" value="Genomic_DNA"/>
</dbReference>
<evidence type="ECO:0000313" key="1">
    <source>
        <dbReference type="EMBL" id="XCH29346.1"/>
    </source>
</evidence>